<comment type="caution">
    <text evidence="1">The sequence shown here is derived from an EMBL/GenBank/DDBJ whole genome shotgun (WGS) entry which is preliminary data.</text>
</comment>
<evidence type="ECO:0000313" key="1">
    <source>
        <dbReference type="EMBL" id="MFD2705488.1"/>
    </source>
</evidence>
<reference evidence="2" key="1">
    <citation type="journal article" date="2019" name="Int. J. Syst. Evol. Microbiol.">
        <title>The Global Catalogue of Microorganisms (GCM) 10K type strain sequencing project: providing services to taxonomists for standard genome sequencing and annotation.</title>
        <authorList>
            <consortium name="The Broad Institute Genomics Platform"/>
            <consortium name="The Broad Institute Genome Sequencing Center for Infectious Disease"/>
            <person name="Wu L."/>
            <person name="Ma J."/>
        </authorList>
    </citation>
    <scope>NUCLEOTIDE SEQUENCE [LARGE SCALE GENOMIC DNA]</scope>
    <source>
        <strain evidence="2">KCTC 33792</strain>
    </source>
</reference>
<proteinExistence type="predicted"/>
<dbReference type="Proteomes" id="UP001597520">
    <property type="component" value="Unassembled WGS sequence"/>
</dbReference>
<name>A0ABW5T1S6_9BACI</name>
<evidence type="ECO:0000313" key="2">
    <source>
        <dbReference type="Proteomes" id="UP001597520"/>
    </source>
</evidence>
<accession>A0ABW5T1S6</accession>
<organism evidence="1 2">
    <name type="scientific">Salibacterium lacus</name>
    <dbReference type="NCBI Taxonomy" id="1898109"/>
    <lineage>
        <taxon>Bacteria</taxon>
        <taxon>Bacillati</taxon>
        <taxon>Bacillota</taxon>
        <taxon>Bacilli</taxon>
        <taxon>Bacillales</taxon>
        <taxon>Bacillaceae</taxon>
    </lineage>
</organism>
<keyword evidence="2" id="KW-1185">Reference proteome</keyword>
<dbReference type="RefSeq" id="WP_380712729.1">
    <property type="nucleotide sequence ID" value="NZ_JBHUML010000002.1"/>
</dbReference>
<gene>
    <name evidence="1" type="ORF">ACFSUB_08410</name>
</gene>
<dbReference type="EMBL" id="JBHUML010000002">
    <property type="protein sequence ID" value="MFD2705488.1"/>
    <property type="molecule type" value="Genomic_DNA"/>
</dbReference>
<sequence length="90" mass="10034">MSELRATSFVIVTSEKRVTPTKGVGFFATEFFLKENKLSALRAISDVNADPRMKVLNVFLLDEDGGTVPHDVTVKDYEIDLVPLYEQRGG</sequence>
<protein>
    <submittedName>
        <fullName evidence="1">Uncharacterized protein</fullName>
    </submittedName>
</protein>